<dbReference type="EMBL" id="FUWU01000001">
    <property type="protein sequence ID" value="SJZ32707.1"/>
    <property type="molecule type" value="Genomic_DNA"/>
</dbReference>
<dbReference type="Proteomes" id="UP000190449">
    <property type="component" value="Unassembled WGS sequence"/>
</dbReference>
<dbReference type="CDD" id="cd00268">
    <property type="entry name" value="DEADc"/>
    <property type="match status" value="1"/>
</dbReference>
<evidence type="ECO:0000259" key="8">
    <source>
        <dbReference type="PROSITE" id="PS51192"/>
    </source>
</evidence>
<evidence type="ECO:0000256" key="5">
    <source>
        <dbReference type="ARBA" id="ARBA00038437"/>
    </source>
</evidence>
<dbReference type="Pfam" id="PF00271">
    <property type="entry name" value="Helicase_C"/>
    <property type="match status" value="1"/>
</dbReference>
<dbReference type="Proteomes" id="UP000184275">
    <property type="component" value="Unassembled WGS sequence"/>
</dbReference>
<dbReference type="InterPro" id="IPR027417">
    <property type="entry name" value="P-loop_NTPase"/>
</dbReference>
<evidence type="ECO:0000313" key="13">
    <source>
        <dbReference type="Proteomes" id="UP000190449"/>
    </source>
</evidence>
<keyword evidence="4 6" id="KW-0067">ATP-binding</keyword>
<proteinExistence type="inferred from homology"/>
<dbReference type="Gene3D" id="3.40.50.300">
    <property type="entry name" value="P-loop containing nucleotide triphosphate hydrolases"/>
    <property type="match status" value="2"/>
</dbReference>
<feature type="domain" description="Helicase C-terminal" evidence="9">
    <location>
        <begin position="261"/>
        <end position="410"/>
    </location>
</feature>
<dbReference type="CDD" id="cd18787">
    <property type="entry name" value="SF2_C_DEAD"/>
    <property type="match status" value="1"/>
</dbReference>
<evidence type="ECO:0000256" key="6">
    <source>
        <dbReference type="RuleBase" id="RU000492"/>
    </source>
</evidence>
<protein>
    <submittedName>
        <fullName evidence="10">ATP-dependent RNA helicase DeaD</fullName>
    </submittedName>
</protein>
<dbReference type="InterPro" id="IPR011545">
    <property type="entry name" value="DEAD/DEAH_box_helicase_dom"/>
</dbReference>
<dbReference type="SUPFAM" id="SSF52540">
    <property type="entry name" value="P-loop containing nucleoside triphosphate hydrolases"/>
    <property type="match status" value="1"/>
</dbReference>
<keyword evidence="2 6" id="KW-0378">Hydrolase</keyword>
<dbReference type="PANTHER" id="PTHR47959">
    <property type="entry name" value="ATP-DEPENDENT RNA HELICASE RHLE-RELATED"/>
    <property type="match status" value="1"/>
</dbReference>
<evidence type="ECO:0000256" key="7">
    <source>
        <dbReference type="SAM" id="MobiDB-lite"/>
    </source>
</evidence>
<reference evidence="11 13" key="3">
    <citation type="submission" date="2017-02" db="EMBL/GenBank/DDBJ databases">
        <authorList>
            <person name="Peterson S.W."/>
        </authorList>
    </citation>
    <scope>NUCLEOTIDE SEQUENCE [LARGE SCALE GENOMIC DNA]</scope>
    <source>
        <strain evidence="11 13">ATCC 43854</strain>
    </source>
</reference>
<dbReference type="Pfam" id="PF00270">
    <property type="entry name" value="DEAD"/>
    <property type="match status" value="1"/>
</dbReference>
<comment type="similarity">
    <text evidence="5 6">Belongs to the DEAD box helicase family.</text>
</comment>
<dbReference type="RefSeq" id="WP_073301844.1">
    <property type="nucleotide sequence ID" value="NZ_FRAW01000001.1"/>
</dbReference>
<dbReference type="PROSITE" id="PS51192">
    <property type="entry name" value="HELICASE_ATP_BIND_1"/>
    <property type="match status" value="1"/>
</dbReference>
<dbReference type="SMART" id="SM00487">
    <property type="entry name" value="DEXDc"/>
    <property type="match status" value="1"/>
</dbReference>
<sequence>MNEELKKNTEISEPSSKPANPFLTPLHIVEPENKLPDYNFTDLPADLKATLEKHGWTDLMPVQRKTIPYMLNARDMLVQSKTGSGKTGAFVLPLLQVIVREHKFPQALILVPTRELAQQVESEIESLSQGTGIKSVAIFGGVGYETQLRALREGVHIIVATPGRLLDHAQRGHVDFLSVRDLIMDEADEMLSMGFYPDMQRIRRYLPKDIACTMFSATIPQTVKSLAREFQRKNAGFLSLSYDKVIANNLEHRYYMCDVMDKDKLTIKILEWENPDSCMIFCNMKRDVSYLEQVLSNYGFRVGALSGDISQKLREETLEAFRYKRLNILICTDVAARGIDVTHVTHVIIYDHPDDHEIYVHRSGRTARAGRSGVAISLITPVEEIELQKTAVDFGIQFIKMPAISEEELANRIRQRAVAELDREKRILGQMKKERLRRFLPLVDELVSNSEDKEVLAYLLDKFYWKEYDNRRKQGNG</sequence>
<keyword evidence="1 6" id="KW-0547">Nucleotide-binding</keyword>
<organism evidence="10 12">
    <name type="scientific">Fibrobacter intestinalis</name>
    <dbReference type="NCBI Taxonomy" id="28122"/>
    <lineage>
        <taxon>Bacteria</taxon>
        <taxon>Pseudomonadati</taxon>
        <taxon>Fibrobacterota</taxon>
        <taxon>Fibrobacteria</taxon>
        <taxon>Fibrobacterales</taxon>
        <taxon>Fibrobacteraceae</taxon>
        <taxon>Fibrobacter</taxon>
    </lineage>
</organism>
<dbReference type="GO" id="GO:0016787">
    <property type="term" value="F:hydrolase activity"/>
    <property type="evidence" value="ECO:0007669"/>
    <property type="project" value="UniProtKB-KW"/>
</dbReference>
<evidence type="ECO:0000313" key="10">
    <source>
        <dbReference type="EMBL" id="SHK13149.1"/>
    </source>
</evidence>
<evidence type="ECO:0000256" key="3">
    <source>
        <dbReference type="ARBA" id="ARBA00022806"/>
    </source>
</evidence>
<evidence type="ECO:0000313" key="12">
    <source>
        <dbReference type="Proteomes" id="UP000184275"/>
    </source>
</evidence>
<dbReference type="GO" id="GO:0005524">
    <property type="term" value="F:ATP binding"/>
    <property type="evidence" value="ECO:0007669"/>
    <property type="project" value="UniProtKB-KW"/>
</dbReference>
<dbReference type="STRING" id="28122.SAMN02745108_00043"/>
<dbReference type="PROSITE" id="PS00039">
    <property type="entry name" value="DEAD_ATP_HELICASE"/>
    <property type="match status" value="1"/>
</dbReference>
<dbReference type="AlphaFoldDB" id="A0A1M6PYX8"/>
<feature type="compositionally biased region" description="Basic and acidic residues" evidence="7">
    <location>
        <begin position="1"/>
        <end position="10"/>
    </location>
</feature>
<dbReference type="PROSITE" id="PS51194">
    <property type="entry name" value="HELICASE_CTER"/>
    <property type="match status" value="1"/>
</dbReference>
<keyword evidence="12" id="KW-1185">Reference proteome</keyword>
<reference evidence="12" key="2">
    <citation type="submission" date="2016-11" db="EMBL/GenBank/DDBJ databases">
        <authorList>
            <person name="Varghese N."/>
            <person name="Submissions S."/>
        </authorList>
    </citation>
    <scope>NUCLEOTIDE SEQUENCE [LARGE SCALE GENOMIC DNA]</scope>
    <source>
        <strain evidence="12">UWOS</strain>
    </source>
</reference>
<accession>A0A1T4JRK4</accession>
<keyword evidence="3 6" id="KW-0347">Helicase</keyword>
<feature type="region of interest" description="Disordered" evidence="7">
    <location>
        <begin position="1"/>
        <end position="24"/>
    </location>
</feature>
<dbReference type="GO" id="GO:0003676">
    <property type="term" value="F:nucleic acid binding"/>
    <property type="evidence" value="ECO:0007669"/>
    <property type="project" value="InterPro"/>
</dbReference>
<evidence type="ECO:0000256" key="1">
    <source>
        <dbReference type="ARBA" id="ARBA00022741"/>
    </source>
</evidence>
<dbReference type="SMART" id="SM00490">
    <property type="entry name" value="HELICc"/>
    <property type="match status" value="1"/>
</dbReference>
<accession>A0A1M6PYX8</accession>
<dbReference type="InterPro" id="IPR001650">
    <property type="entry name" value="Helicase_C-like"/>
</dbReference>
<dbReference type="InterPro" id="IPR014001">
    <property type="entry name" value="Helicase_ATP-bd"/>
</dbReference>
<dbReference type="PANTHER" id="PTHR47959:SF13">
    <property type="entry name" value="ATP-DEPENDENT RNA HELICASE RHLE"/>
    <property type="match status" value="1"/>
</dbReference>
<evidence type="ECO:0000256" key="2">
    <source>
        <dbReference type="ARBA" id="ARBA00022801"/>
    </source>
</evidence>
<reference evidence="10" key="1">
    <citation type="submission" date="2016-11" db="EMBL/GenBank/DDBJ databases">
        <authorList>
            <person name="Jaros S."/>
            <person name="Januszkiewicz K."/>
            <person name="Wedrychowicz H."/>
        </authorList>
    </citation>
    <scope>NUCLEOTIDE SEQUENCE [LARGE SCALE GENOMIC DNA]</scope>
    <source>
        <strain evidence="10">UWOS</strain>
    </source>
</reference>
<feature type="domain" description="Helicase ATP-binding" evidence="8">
    <location>
        <begin position="67"/>
        <end position="237"/>
    </location>
</feature>
<name>A0A1M6PYX8_9BACT</name>
<dbReference type="InterPro" id="IPR000629">
    <property type="entry name" value="RNA-helicase_DEAD-box_CS"/>
</dbReference>
<evidence type="ECO:0000313" key="11">
    <source>
        <dbReference type="EMBL" id="SJZ32707.1"/>
    </source>
</evidence>
<dbReference type="GO" id="GO:0005829">
    <property type="term" value="C:cytosol"/>
    <property type="evidence" value="ECO:0007669"/>
    <property type="project" value="TreeGrafter"/>
</dbReference>
<dbReference type="InterPro" id="IPR044742">
    <property type="entry name" value="DEAD/DEAH_RhlB"/>
</dbReference>
<evidence type="ECO:0000256" key="4">
    <source>
        <dbReference type="ARBA" id="ARBA00022840"/>
    </source>
</evidence>
<dbReference type="GO" id="GO:0003724">
    <property type="term" value="F:RNA helicase activity"/>
    <property type="evidence" value="ECO:0007669"/>
    <property type="project" value="UniProtKB-ARBA"/>
</dbReference>
<evidence type="ECO:0000259" key="9">
    <source>
        <dbReference type="PROSITE" id="PS51194"/>
    </source>
</evidence>
<dbReference type="InterPro" id="IPR050079">
    <property type="entry name" value="DEAD_box_RNA_helicase"/>
</dbReference>
<gene>
    <name evidence="11" type="ORF">SAMN02745108_00043</name>
    <name evidence="10" type="ORF">SAMN05720469_101182</name>
</gene>
<dbReference type="EMBL" id="FRAW01000001">
    <property type="protein sequence ID" value="SHK13149.1"/>
    <property type="molecule type" value="Genomic_DNA"/>
</dbReference>